<gene>
    <name evidence="7" type="ORF">CPT75_13170</name>
</gene>
<comment type="caution">
    <text evidence="7">The sequence shown here is derived from an EMBL/GenBank/DDBJ whole genome shotgun (WGS) entry which is preliminary data.</text>
</comment>
<dbReference type="SUPFAM" id="SSF51011">
    <property type="entry name" value="Glycosyl hydrolase domain"/>
    <property type="match status" value="1"/>
</dbReference>
<protein>
    <submittedName>
        <fullName evidence="7">Glycoside hydrolase</fullName>
    </submittedName>
</protein>
<sequence length="825" mass="95775">MMRKTYKETTPMLYCKPYPILKIVDVKREKDFLTLKFSQGIQRIIPVSDRSIRVIYTKDDSINEENINNKPGIIDLEPYFDWTFEESDKEVVIKLPKLKVVIKKNGASYTYYDEKGNLLLKERRARSKELDTVPVYAISEKDIQKEYIDTADGRKEVVRKADKIKIRDAYRTRLSFEFDDNEAIYGLGQHEEGYHSLRGKRIFLNQGNRKIAIPMFISTKGYGILVNTYSPSIFNDAEDGTYFYTEADSEMDFFFLNGSDEKMDGVIRQYRKITGKAVMLPKWAYGYIQSQERYETSDEILSISKEYRDRNIGLDCIVLDWCSWKDGQWGQKSFDPERFPDPDAMTSELHKDNVHFMISIWPNVNEGCDNYNEFKDAGELLPGINIYNALSKKAREIYWKQAYEGLFSHGIDAWWCDNSEPIAPEWNYAVKPESSKIYDEYCNQLPMHIPAEMTNSFGLYHAMGIYEGQRGQYAKKDQDIEEKRVVNLTRSGYIGQQRFGTILWSGDISASWDTFKRQIAAGLHFSVSGLPYWTTDIGAFFVKNGLSWFWNGEYDLGPKDPAYCELFTRWYQWGAFLPIFRGHGTDFRRELWQFILDKDPSQDADGLKAASFYDALVRANHMRYELMPYIYSLAGAVWHDDDVIIRPLSFEFTEDKKTWDIMDQYMFGKNMMVCPVTKPMYFDHDEDGNCISINANDIDASESFILKVYLPEGCNWYNYNTGDKYEGGQYIKVEALLDTIPVFVKEGTIIPVTAFERSTQEQTGDITLHIFGGADAFFYLYEDEGDGYGYEKGDYTITKIEYIDSQNKVLVDGALSGRFKVEIIK</sequence>
<organism evidence="7 8">
    <name type="scientific">Butyrivibrio fibrisolvens</name>
    <dbReference type="NCBI Taxonomy" id="831"/>
    <lineage>
        <taxon>Bacteria</taxon>
        <taxon>Bacillati</taxon>
        <taxon>Bacillota</taxon>
        <taxon>Clostridia</taxon>
        <taxon>Lachnospirales</taxon>
        <taxon>Lachnospiraceae</taxon>
        <taxon>Butyrivibrio</taxon>
    </lineage>
</organism>
<dbReference type="Pfam" id="PF17137">
    <property type="entry name" value="DUF5110"/>
    <property type="match status" value="1"/>
</dbReference>
<dbReference type="Gene3D" id="3.20.20.80">
    <property type="entry name" value="Glycosidases"/>
    <property type="match status" value="1"/>
</dbReference>
<evidence type="ECO:0000259" key="6">
    <source>
        <dbReference type="Pfam" id="PF21365"/>
    </source>
</evidence>
<dbReference type="PANTHER" id="PTHR43863">
    <property type="entry name" value="HYDROLASE, PUTATIVE (AFU_ORTHOLOGUE AFUA_1G03140)-RELATED"/>
    <property type="match status" value="1"/>
</dbReference>
<evidence type="ECO:0000313" key="8">
    <source>
        <dbReference type="Proteomes" id="UP000245488"/>
    </source>
</evidence>
<evidence type="ECO:0000259" key="4">
    <source>
        <dbReference type="Pfam" id="PF13802"/>
    </source>
</evidence>
<dbReference type="CDD" id="cd14752">
    <property type="entry name" value="GH31_N"/>
    <property type="match status" value="1"/>
</dbReference>
<name>A0A317G268_BUTFI</name>
<keyword evidence="2 7" id="KW-0378">Hydrolase</keyword>
<dbReference type="InterPro" id="IPR000322">
    <property type="entry name" value="Glyco_hydro_31_TIM"/>
</dbReference>
<keyword evidence="8" id="KW-1185">Reference proteome</keyword>
<dbReference type="Pfam" id="PF21365">
    <property type="entry name" value="Glyco_hydro_31_3rd"/>
    <property type="match status" value="1"/>
</dbReference>
<dbReference type="InterPro" id="IPR017853">
    <property type="entry name" value="GH"/>
</dbReference>
<dbReference type="SUPFAM" id="SSF51445">
    <property type="entry name" value="(Trans)glycosidases"/>
    <property type="match status" value="1"/>
</dbReference>
<evidence type="ECO:0000259" key="5">
    <source>
        <dbReference type="Pfam" id="PF17137"/>
    </source>
</evidence>
<dbReference type="InterPro" id="IPR048395">
    <property type="entry name" value="Glyco_hydro_31_C"/>
</dbReference>
<dbReference type="PANTHER" id="PTHR43863:SF2">
    <property type="entry name" value="MALTASE-GLUCOAMYLASE"/>
    <property type="match status" value="1"/>
</dbReference>
<comment type="similarity">
    <text evidence="1 2">Belongs to the glycosyl hydrolase 31 family.</text>
</comment>
<evidence type="ECO:0000259" key="3">
    <source>
        <dbReference type="Pfam" id="PF01055"/>
    </source>
</evidence>
<dbReference type="GO" id="GO:0005975">
    <property type="term" value="P:carbohydrate metabolic process"/>
    <property type="evidence" value="ECO:0007669"/>
    <property type="project" value="InterPro"/>
</dbReference>
<dbReference type="Pfam" id="PF01055">
    <property type="entry name" value="Glyco_hydro_31_2nd"/>
    <property type="match status" value="1"/>
</dbReference>
<dbReference type="Pfam" id="PF13802">
    <property type="entry name" value="Gal_mutarotas_2"/>
    <property type="match status" value="1"/>
</dbReference>
<dbReference type="Gene3D" id="2.60.40.1180">
    <property type="entry name" value="Golgi alpha-mannosidase II"/>
    <property type="match status" value="2"/>
</dbReference>
<dbReference type="InterPro" id="IPR011013">
    <property type="entry name" value="Gal_mutarotase_sf_dom"/>
</dbReference>
<dbReference type="InterPro" id="IPR025887">
    <property type="entry name" value="Glyco_hydro_31_N_dom"/>
</dbReference>
<dbReference type="SUPFAM" id="SSF74650">
    <property type="entry name" value="Galactose mutarotase-like"/>
    <property type="match status" value="1"/>
</dbReference>
<feature type="domain" description="Glycoside hydrolase family 31 TIM barrel" evidence="3">
    <location>
        <begin position="278"/>
        <end position="633"/>
    </location>
</feature>
<evidence type="ECO:0000256" key="1">
    <source>
        <dbReference type="ARBA" id="ARBA00007806"/>
    </source>
</evidence>
<dbReference type="GO" id="GO:0004553">
    <property type="term" value="F:hydrolase activity, hydrolyzing O-glycosyl compounds"/>
    <property type="evidence" value="ECO:0007669"/>
    <property type="project" value="InterPro"/>
</dbReference>
<proteinExistence type="inferred from homology"/>
<dbReference type="Proteomes" id="UP000245488">
    <property type="component" value="Chromosome"/>
</dbReference>
<feature type="domain" description="DUF5110" evidence="5">
    <location>
        <begin position="766"/>
        <end position="811"/>
    </location>
</feature>
<accession>A0A317G268</accession>
<dbReference type="InterPro" id="IPR013780">
    <property type="entry name" value="Glyco_hydro_b"/>
</dbReference>
<feature type="domain" description="Glycoside hydrolase family 31 N-terminal" evidence="4">
    <location>
        <begin position="46"/>
        <end position="234"/>
    </location>
</feature>
<dbReference type="AlphaFoldDB" id="A0A317G268"/>
<evidence type="ECO:0000313" key="7">
    <source>
        <dbReference type="EMBL" id="PWT27988.1"/>
    </source>
</evidence>
<dbReference type="InterPro" id="IPR033403">
    <property type="entry name" value="DUF5110"/>
</dbReference>
<dbReference type="EMBL" id="NXNG01000001">
    <property type="protein sequence ID" value="PWT27988.1"/>
    <property type="molecule type" value="Genomic_DNA"/>
</dbReference>
<dbReference type="GO" id="GO:0030246">
    <property type="term" value="F:carbohydrate binding"/>
    <property type="evidence" value="ECO:0007669"/>
    <property type="project" value="InterPro"/>
</dbReference>
<reference evidence="7 8" key="1">
    <citation type="submission" date="2017-09" db="EMBL/GenBank/DDBJ databases">
        <title>High-quality draft genome sequence of Butyrivibrio fibrisolvens INBov1, isolated from cow rumen.</title>
        <authorList>
            <person name="Rodriguez Hernaez J."/>
            <person name="Rivarola M."/>
            <person name="Paniego N."/>
            <person name="Cravero S."/>
            <person name="Ceron Cucchi M."/>
            <person name="Martinez M.C."/>
        </authorList>
    </citation>
    <scope>NUCLEOTIDE SEQUENCE [LARGE SCALE GENOMIC DNA]</scope>
    <source>
        <strain evidence="7 8">INBov1</strain>
    </source>
</reference>
<dbReference type="CDD" id="cd06591">
    <property type="entry name" value="GH31_xylosidase_XylS"/>
    <property type="match status" value="1"/>
</dbReference>
<feature type="domain" description="Glycosyl hydrolase family 31 C-terminal" evidence="6">
    <location>
        <begin position="643"/>
        <end position="750"/>
    </location>
</feature>
<dbReference type="InterPro" id="IPR051816">
    <property type="entry name" value="Glycosyl_Hydrolase_31"/>
</dbReference>
<keyword evidence="2" id="KW-0326">Glycosidase</keyword>
<dbReference type="Gene3D" id="2.60.40.1760">
    <property type="entry name" value="glycosyl hydrolase (family 31)"/>
    <property type="match status" value="1"/>
</dbReference>
<evidence type="ECO:0000256" key="2">
    <source>
        <dbReference type="RuleBase" id="RU361185"/>
    </source>
</evidence>